<dbReference type="EMBL" id="AZFJ01000040">
    <property type="protein sequence ID" value="KRL86670.1"/>
    <property type="molecule type" value="Genomic_DNA"/>
</dbReference>
<sequence length="67" mass="8031">MQNFILSLADGQQRDQLWDGIHGRGAFRTFRVLADNFGLTDKWYEYQADAYREIAEEWCRDHDIEFT</sequence>
<dbReference type="RefSeq" id="WP_054648504.1">
    <property type="nucleotide sequence ID" value="NZ_AZFJ01000040.1"/>
</dbReference>
<dbReference type="STRING" id="1423783.FC50_GL000634"/>
<keyword evidence="2" id="KW-1185">Reference proteome</keyword>
<dbReference type="InterPro" id="IPR005361">
    <property type="entry name" value="UPF0158"/>
</dbReference>
<dbReference type="OrthoDB" id="48384at2"/>
<accession>A0A0R1U175</accession>
<comment type="caution">
    <text evidence="1">The sequence shown here is derived from an EMBL/GenBank/DDBJ whole genome shotgun (WGS) entry which is preliminary data.</text>
</comment>
<proteinExistence type="predicted"/>
<name>A0A0R1U175_9LACO</name>
<dbReference type="AlphaFoldDB" id="A0A0R1U175"/>
<protein>
    <submittedName>
        <fullName evidence="1">Uncharacterized protein</fullName>
    </submittedName>
</protein>
<evidence type="ECO:0000313" key="2">
    <source>
        <dbReference type="Proteomes" id="UP000051922"/>
    </source>
</evidence>
<dbReference type="PATRIC" id="fig|1423783.4.peg.655"/>
<gene>
    <name evidence="1" type="ORF">FC50_GL000634</name>
</gene>
<organism evidence="1 2">
    <name type="scientific">Lacticaseibacillus pantheris DSM 15945 = JCM 12539 = NBRC 106106</name>
    <dbReference type="NCBI Taxonomy" id="1423783"/>
    <lineage>
        <taxon>Bacteria</taxon>
        <taxon>Bacillati</taxon>
        <taxon>Bacillota</taxon>
        <taxon>Bacilli</taxon>
        <taxon>Lactobacillales</taxon>
        <taxon>Lactobacillaceae</taxon>
        <taxon>Lacticaseibacillus</taxon>
    </lineage>
</organism>
<dbReference type="Pfam" id="PF03682">
    <property type="entry name" value="UPF0158"/>
    <property type="match status" value="1"/>
</dbReference>
<reference evidence="1 2" key="1">
    <citation type="journal article" date="2015" name="Genome Announc.">
        <title>Expanding the biotechnology potential of lactobacilli through comparative genomics of 213 strains and associated genera.</title>
        <authorList>
            <person name="Sun Z."/>
            <person name="Harris H.M."/>
            <person name="McCann A."/>
            <person name="Guo C."/>
            <person name="Argimon S."/>
            <person name="Zhang W."/>
            <person name="Yang X."/>
            <person name="Jeffery I.B."/>
            <person name="Cooney J.C."/>
            <person name="Kagawa T.F."/>
            <person name="Liu W."/>
            <person name="Song Y."/>
            <person name="Salvetti E."/>
            <person name="Wrobel A."/>
            <person name="Rasinkangas P."/>
            <person name="Parkhill J."/>
            <person name="Rea M.C."/>
            <person name="O'Sullivan O."/>
            <person name="Ritari J."/>
            <person name="Douillard F.P."/>
            <person name="Paul Ross R."/>
            <person name="Yang R."/>
            <person name="Briner A.E."/>
            <person name="Felis G.E."/>
            <person name="de Vos W.M."/>
            <person name="Barrangou R."/>
            <person name="Klaenhammer T.R."/>
            <person name="Caufield P.W."/>
            <person name="Cui Y."/>
            <person name="Zhang H."/>
            <person name="O'Toole P.W."/>
        </authorList>
    </citation>
    <scope>NUCLEOTIDE SEQUENCE [LARGE SCALE GENOMIC DNA]</scope>
    <source>
        <strain evidence="1 2">DSM 15945</strain>
    </source>
</reference>
<evidence type="ECO:0000313" key="1">
    <source>
        <dbReference type="EMBL" id="KRL86670.1"/>
    </source>
</evidence>
<dbReference type="Proteomes" id="UP000051922">
    <property type="component" value="Unassembled WGS sequence"/>
</dbReference>